<evidence type="ECO:0000313" key="2">
    <source>
        <dbReference type="EMBL" id="CAF1689771.1"/>
    </source>
</evidence>
<dbReference type="PANTHER" id="PTHR46805">
    <property type="entry name" value="FORKHEAD BOX PROTEIN J1"/>
    <property type="match status" value="1"/>
</dbReference>
<dbReference type="PANTHER" id="PTHR46805:SF1">
    <property type="entry name" value="FORKHEAD BOX PROTEIN J1"/>
    <property type="match status" value="1"/>
</dbReference>
<evidence type="ECO:0008006" key="4">
    <source>
        <dbReference type="Google" id="ProtNLM"/>
    </source>
</evidence>
<protein>
    <recommendedName>
        <fullName evidence="4">Fork-head domain-containing protein</fullName>
    </recommendedName>
</protein>
<feature type="compositionally biased region" description="Polar residues" evidence="1">
    <location>
        <begin position="104"/>
        <end position="122"/>
    </location>
</feature>
<organism evidence="2 3">
    <name type="scientific">Adineta ricciae</name>
    <name type="common">Rotifer</name>
    <dbReference type="NCBI Taxonomy" id="249248"/>
    <lineage>
        <taxon>Eukaryota</taxon>
        <taxon>Metazoa</taxon>
        <taxon>Spiralia</taxon>
        <taxon>Gnathifera</taxon>
        <taxon>Rotifera</taxon>
        <taxon>Eurotatoria</taxon>
        <taxon>Bdelloidea</taxon>
        <taxon>Adinetida</taxon>
        <taxon>Adinetidae</taxon>
        <taxon>Adineta</taxon>
    </lineage>
</organism>
<dbReference type="GO" id="GO:0000981">
    <property type="term" value="F:DNA-binding transcription factor activity, RNA polymerase II-specific"/>
    <property type="evidence" value="ECO:0007669"/>
    <property type="project" value="TreeGrafter"/>
</dbReference>
<dbReference type="Proteomes" id="UP000663828">
    <property type="component" value="Unassembled WGS sequence"/>
</dbReference>
<reference evidence="2" key="1">
    <citation type="submission" date="2021-02" db="EMBL/GenBank/DDBJ databases">
        <authorList>
            <person name="Nowell W R."/>
        </authorList>
    </citation>
    <scope>NUCLEOTIDE SEQUENCE</scope>
</reference>
<evidence type="ECO:0000256" key="1">
    <source>
        <dbReference type="SAM" id="MobiDB-lite"/>
    </source>
</evidence>
<feature type="region of interest" description="Disordered" evidence="1">
    <location>
        <begin position="42"/>
        <end position="63"/>
    </location>
</feature>
<feature type="non-terminal residue" evidence="2">
    <location>
        <position position="1"/>
    </location>
</feature>
<sequence length="170" mass="19670">MQIKRNFLLRSSMTQWPIQRNIYTLVPQTNSMAKLSSETPHILTTHNTNTPRLSSTNNSQQSTTFNSYDDSLTNLSWLHDINILKRAMPAINTCSSNKRKERPSSSNETVYPNDISDNQDLPISNDDDNDEQWRLYKTNPQAKPVYSYSQLILLAMKQSGYEKMTLQMIY</sequence>
<dbReference type="InterPro" id="IPR047513">
    <property type="entry name" value="FOXJ1"/>
</dbReference>
<feature type="compositionally biased region" description="Low complexity" evidence="1">
    <location>
        <begin position="54"/>
        <end position="63"/>
    </location>
</feature>
<proteinExistence type="predicted"/>
<accession>A0A816HMP1</accession>
<name>A0A816HMP1_ADIRI</name>
<dbReference type="GO" id="GO:0005634">
    <property type="term" value="C:nucleus"/>
    <property type="evidence" value="ECO:0007669"/>
    <property type="project" value="TreeGrafter"/>
</dbReference>
<dbReference type="EMBL" id="CAJNOR010019614">
    <property type="protein sequence ID" value="CAF1689771.1"/>
    <property type="molecule type" value="Genomic_DNA"/>
</dbReference>
<dbReference type="AlphaFoldDB" id="A0A816HMP1"/>
<feature type="compositionally biased region" description="Polar residues" evidence="1">
    <location>
        <begin position="42"/>
        <end position="53"/>
    </location>
</feature>
<dbReference type="Gene3D" id="1.10.10.10">
    <property type="entry name" value="Winged helix-like DNA-binding domain superfamily/Winged helix DNA-binding domain"/>
    <property type="match status" value="1"/>
</dbReference>
<feature type="region of interest" description="Disordered" evidence="1">
    <location>
        <begin position="94"/>
        <end position="131"/>
    </location>
</feature>
<dbReference type="InterPro" id="IPR036388">
    <property type="entry name" value="WH-like_DNA-bd_sf"/>
</dbReference>
<dbReference type="GO" id="GO:0000978">
    <property type="term" value="F:RNA polymerase II cis-regulatory region sequence-specific DNA binding"/>
    <property type="evidence" value="ECO:0007669"/>
    <property type="project" value="TreeGrafter"/>
</dbReference>
<comment type="caution">
    <text evidence="2">The sequence shown here is derived from an EMBL/GenBank/DDBJ whole genome shotgun (WGS) entry which is preliminary data.</text>
</comment>
<keyword evidence="3" id="KW-1185">Reference proteome</keyword>
<evidence type="ECO:0000313" key="3">
    <source>
        <dbReference type="Proteomes" id="UP000663828"/>
    </source>
</evidence>
<feature type="non-terminal residue" evidence="2">
    <location>
        <position position="170"/>
    </location>
</feature>
<gene>
    <name evidence="2" type="ORF">XAT740_LOCUS63447</name>
</gene>